<sequence>MRMPEPRAFWLDEQFDRERGTDGHGRYEAEVLRRIDEFSDTWGDILPVAFAATAWRLATELSPGYVRWHRRIVSATCTRSRWDGSMTCAATVARELNELLAPMIRQLEDGVPADR</sequence>
<accession>A0A3A9YLX7</accession>
<dbReference type="AlphaFoldDB" id="A0A3A9YLX7"/>
<dbReference type="Proteomes" id="UP000275865">
    <property type="component" value="Unassembled WGS sequence"/>
</dbReference>
<gene>
    <name evidence="1" type="ORF">D7044_05445</name>
</gene>
<evidence type="ECO:0000313" key="1">
    <source>
        <dbReference type="EMBL" id="RKN35587.1"/>
    </source>
</evidence>
<organism evidence="1 2">
    <name type="scientific">Micromonospora musae</name>
    <dbReference type="NCBI Taxonomy" id="1894970"/>
    <lineage>
        <taxon>Bacteria</taxon>
        <taxon>Bacillati</taxon>
        <taxon>Actinomycetota</taxon>
        <taxon>Actinomycetes</taxon>
        <taxon>Micromonosporales</taxon>
        <taxon>Micromonosporaceae</taxon>
        <taxon>Micromonospora</taxon>
    </lineage>
</organism>
<evidence type="ECO:0000313" key="2">
    <source>
        <dbReference type="Proteomes" id="UP000275865"/>
    </source>
</evidence>
<proteinExistence type="predicted"/>
<protein>
    <submittedName>
        <fullName evidence="1">Uncharacterized protein</fullName>
    </submittedName>
</protein>
<dbReference type="EMBL" id="RAZT01000002">
    <property type="protein sequence ID" value="RKN35587.1"/>
    <property type="molecule type" value="Genomic_DNA"/>
</dbReference>
<comment type="caution">
    <text evidence="1">The sequence shown here is derived from an EMBL/GenBank/DDBJ whole genome shotgun (WGS) entry which is preliminary data.</text>
</comment>
<name>A0A3A9YLX7_9ACTN</name>
<reference evidence="1 2" key="1">
    <citation type="submission" date="2018-09" db="EMBL/GenBank/DDBJ databases">
        <title>Micromonospora sp. nov. MS1-9, isolated from a root of Musa sp.</title>
        <authorList>
            <person name="Kuncharoen N."/>
            <person name="Kudo T."/>
            <person name="Ohkuma M."/>
            <person name="Yuki M."/>
            <person name="Tanasupawat S."/>
        </authorList>
    </citation>
    <scope>NUCLEOTIDE SEQUENCE [LARGE SCALE GENOMIC DNA]</scope>
    <source>
        <strain evidence="1 2">MS1-9</strain>
    </source>
</reference>